<dbReference type="EMBL" id="HBNS01013378">
    <property type="protein sequence ID" value="CAE4599352.1"/>
    <property type="molecule type" value="Transcribed_RNA"/>
</dbReference>
<gene>
    <name evidence="1" type="ORF">DBRI00130_LOCUS10788</name>
    <name evidence="2" type="ORF">DBRI00130_LOCUS10790</name>
</gene>
<evidence type="ECO:0000313" key="1">
    <source>
        <dbReference type="EMBL" id="CAE4599352.1"/>
    </source>
</evidence>
<dbReference type="AlphaFoldDB" id="A0A6V2DIK6"/>
<organism evidence="1">
    <name type="scientific">Ditylum brightwellii</name>
    <dbReference type="NCBI Taxonomy" id="49249"/>
    <lineage>
        <taxon>Eukaryota</taxon>
        <taxon>Sar</taxon>
        <taxon>Stramenopiles</taxon>
        <taxon>Ochrophyta</taxon>
        <taxon>Bacillariophyta</taxon>
        <taxon>Mediophyceae</taxon>
        <taxon>Lithodesmiophycidae</taxon>
        <taxon>Lithodesmiales</taxon>
        <taxon>Lithodesmiaceae</taxon>
        <taxon>Ditylum</taxon>
    </lineage>
</organism>
<protein>
    <submittedName>
        <fullName evidence="1">Uncharacterized protein</fullName>
    </submittedName>
</protein>
<dbReference type="EMBL" id="HBNS01013380">
    <property type="protein sequence ID" value="CAE4599356.1"/>
    <property type="molecule type" value="Transcribed_RNA"/>
</dbReference>
<reference evidence="1" key="1">
    <citation type="submission" date="2021-01" db="EMBL/GenBank/DDBJ databases">
        <authorList>
            <person name="Corre E."/>
            <person name="Pelletier E."/>
            <person name="Niang G."/>
            <person name="Scheremetjew M."/>
            <person name="Finn R."/>
            <person name="Kale V."/>
            <person name="Holt S."/>
            <person name="Cochrane G."/>
            <person name="Meng A."/>
            <person name="Brown T."/>
            <person name="Cohen L."/>
        </authorList>
    </citation>
    <scope>NUCLEOTIDE SEQUENCE</scope>
    <source>
        <strain evidence="1">GSO104</strain>
    </source>
</reference>
<evidence type="ECO:0000313" key="2">
    <source>
        <dbReference type="EMBL" id="CAE4599356.1"/>
    </source>
</evidence>
<name>A0A6V2DIK6_9STRA</name>
<accession>A0A6V2DIK6</accession>
<sequence>MISSLMQIITKSLICLFFVSSAVVAFTPLVHVRFGLSNTNTRLSSTTRIPNVSPTYMQNDIASKFFDLKEMEDKENACTDIYLSPDTTVLVGETNGPIPKDAKGTWIVSEDGTSFTMKILRTYDSGKDVVTDDDSISSSGDFTFHVERTFTGEVSKTEGGTLKIEGSMHNIDSSLGDMEVGFFTMVDTSDDRFG</sequence>
<proteinExistence type="predicted"/>